<accession>A0AAT9P508</accession>
<protein>
    <submittedName>
        <fullName evidence="1">Uncharacterized protein</fullName>
    </submittedName>
</protein>
<proteinExistence type="predicted"/>
<dbReference type="AlphaFoldDB" id="A0AAT9P508"/>
<organism evidence="1">
    <name type="scientific">Macrococcus psychrotolerans</name>
    <dbReference type="NCBI Taxonomy" id="3039389"/>
    <lineage>
        <taxon>Bacteria</taxon>
        <taxon>Bacillati</taxon>
        <taxon>Bacillota</taxon>
        <taxon>Bacilli</taxon>
        <taxon>Bacillales</taxon>
        <taxon>Staphylococcaceae</taxon>
        <taxon>Macrococcus</taxon>
    </lineage>
</organism>
<dbReference type="EMBL" id="CP079955">
    <property type="protein sequence ID" value="QYA32025.1"/>
    <property type="molecule type" value="Genomic_DNA"/>
</dbReference>
<reference evidence="1" key="1">
    <citation type="submission" date="2021-07" db="EMBL/GenBank/DDBJ databases">
        <title>Prevalence and characterization of methicillin-resistant Macrococcus spp. in food producing animals and meat in Switzerland in 2019.</title>
        <authorList>
            <person name="Keller J.E."/>
            <person name="Schwendener S."/>
            <person name="Neuenschwander J."/>
            <person name="Overesch G."/>
            <person name="Perreten V."/>
        </authorList>
    </citation>
    <scope>NUCLEOTIDE SEQUENCE</scope>
    <source>
        <strain evidence="1">19Msa1099</strain>
    </source>
</reference>
<evidence type="ECO:0000313" key="1">
    <source>
        <dbReference type="EMBL" id="QYA32025.1"/>
    </source>
</evidence>
<name>A0AAT9P508_9STAP</name>
<gene>
    <name evidence="1" type="ORF">KYI10_06380</name>
</gene>
<sequence length="93" mass="11043">MNKPYMLTYDLNNPGQRYDEVIKVIKEEISNGCCSYWKSSFLFRSSLTPSEMMDKLKPFLDKGDKFFVAEIVNNKNGWLSKEQWNFINKNIFK</sequence>